<dbReference type="Gene3D" id="3.40.50.300">
    <property type="entry name" value="P-loop containing nucleotide triphosphate hydrolases"/>
    <property type="match status" value="1"/>
</dbReference>
<comment type="similarity">
    <text evidence="4">Belongs to the cyclic nucleotide phosphodiesterase class-III family.</text>
</comment>
<evidence type="ECO:0000256" key="2">
    <source>
        <dbReference type="ARBA" id="ARBA00022801"/>
    </source>
</evidence>
<evidence type="ECO:0000259" key="5">
    <source>
        <dbReference type="Pfam" id="PF00149"/>
    </source>
</evidence>
<dbReference type="Gene3D" id="3.60.21.10">
    <property type="match status" value="1"/>
</dbReference>
<dbReference type="PANTHER" id="PTHR42988:SF2">
    <property type="entry name" value="CYCLIC NUCLEOTIDE PHOSPHODIESTERASE CBUA0032-RELATED"/>
    <property type="match status" value="1"/>
</dbReference>
<dbReference type="InterPro" id="IPR029052">
    <property type="entry name" value="Metallo-depent_PP-like"/>
</dbReference>
<dbReference type="SUPFAM" id="SSF50978">
    <property type="entry name" value="WD40 repeat-like"/>
    <property type="match status" value="1"/>
</dbReference>
<dbReference type="Pfam" id="PF00149">
    <property type="entry name" value="Metallophos"/>
    <property type="match status" value="1"/>
</dbReference>
<name>A0A173TPN5_9FIRM</name>
<dbReference type="SUPFAM" id="SSF50960">
    <property type="entry name" value="TolB, C-terminal domain"/>
    <property type="match status" value="1"/>
</dbReference>
<dbReference type="GO" id="GO:0016787">
    <property type="term" value="F:hydrolase activity"/>
    <property type="evidence" value="ECO:0007669"/>
    <property type="project" value="UniProtKB-KW"/>
</dbReference>
<dbReference type="InterPro" id="IPR036322">
    <property type="entry name" value="WD40_repeat_dom_sf"/>
</dbReference>
<dbReference type="GO" id="GO:0046872">
    <property type="term" value="F:metal ion binding"/>
    <property type="evidence" value="ECO:0007669"/>
    <property type="project" value="UniProtKB-KW"/>
</dbReference>
<dbReference type="InterPro" id="IPR015943">
    <property type="entry name" value="WD40/YVTN_repeat-like_dom_sf"/>
</dbReference>
<dbReference type="SUPFAM" id="SSF52540">
    <property type="entry name" value="P-loop containing nucleoside triphosphate hydrolases"/>
    <property type="match status" value="1"/>
</dbReference>
<organism evidence="6 7">
    <name type="scientific">Agathobacter rectalis</name>
    <dbReference type="NCBI Taxonomy" id="39491"/>
    <lineage>
        <taxon>Bacteria</taxon>
        <taxon>Bacillati</taxon>
        <taxon>Bacillota</taxon>
        <taxon>Clostridia</taxon>
        <taxon>Lachnospirales</taxon>
        <taxon>Lachnospiraceae</taxon>
        <taxon>Agathobacter</taxon>
    </lineage>
</organism>
<feature type="domain" description="Calcineurin-like phosphoesterase" evidence="5">
    <location>
        <begin position="3"/>
        <end position="240"/>
    </location>
</feature>
<dbReference type="PANTHER" id="PTHR42988">
    <property type="entry name" value="PHOSPHOHYDROLASE"/>
    <property type="match status" value="1"/>
</dbReference>
<sequence length="1336" mass="153479">MIRWLHISDLHFNDDDMSTIFMRDELPKYLKEKDIKCDYIFCTGDIRTANASPNIFQEESVQYLIELCTAVGITTDRLFIVAGNHDVDRNVAGRDEAIRRICFQRNGYYNPKYGKIKEDDLNAIYEGQAEFRKFLSKIYTDDRVSKYSDPLKPHFNIETDDFNVLHIDSTLTYTKEQEAVDLVIGTKLLQNALKELNPNKPTVLLSHYPFMALLQEEKKYVRELLYHNGVGLWLAGHEHDHMVQKVGYFHMLQAGELRMEERTNATVLLGEFDDNTNAGNVTAHSWFPEGWAKYPILWHDGTKENQYPFQLRLPGDKEVPCEAIKARLANDEFISRIEVIEELIPKVEDDEGNDLDDILKIAWNTDKPHRIILADGGMGKSTMFLNLCKEKSDETFLYIPLERLVALGSSIKAYCVRVLFDGSDEKFEKNTCTRYSSPSLTLLIDGMNEINSRQERQFINEIKELNLFKGIQVVVSSRSDFTVRYSMFGYSICRLTPLSDEQIISVFSQEEWNGIKDAVTLRRLLSNPMMVTMYKEISPIIKNYEHEECLHWILPIKNATDLLYDYYVAQIAILFQQNTVDGQKAQIAYQAIFDILPAVAYAYEVTYSLNKENAEFRVLLQDIIQSGLMNEDDLLPLQERYRDYDIPKLVYGSIYDYLTTEAHLLYKDELVVAFPHQIYRDFLSAMWIVRQDDVDKYWNIRRLQFPVMEHIRNLLGAYWTGIAKRIHDVGKGREDVAVLVNNILDCFPYTEAGGCPDYSGLDLRGIQIPDAKVFGSERISLKGAKIDSTSIGKSSERSAQYTHLQFSQENEFLAAYSNGQVFIFSLQAEEQTFIYSVGNGIGRLLFTENYLLATKMGMNQTIYVFRHDEQWTYAGEIKNPDDAHAGIFNNRFRILIMKDDMLYFYYNNREIRFSLTDCSRVYNQQVKHAWENPVEGKDISFIRDRDSQKKDRKTGIIWKSENNGLVASSALDGGLTVTSGNETVYVLARGTTFLKDGSISGDGKYAATLSYEIKYGKRKIQLWNLDTRMREYDIFCPGAIDTIHLSEDGSFILGENDNETWVYELASGKESWFTEHFVSKQHKKISTYGTKVLRRNKEQDLYLYDLKTGECFATDNPCKNARLACFMSDGSVAVVGNNARKVKFKNIHTGEYVEVNSQDAPIIGISSFKEEPFIAVATQDNIISIYHIGDCKGDCKRKAILGKGKLRLVGNYMMVASPENTVIACSNGHRTLQTFNFYEKIADGVKRGWWYSNPYSSQDPSIKGDVLDIAFNTENKELVAILSNGQIMFCHEKYCRFHSVVDIITNFNVDSYDFRECIFSESIKKQIHQNGGLVDL</sequence>
<dbReference type="Proteomes" id="UP000095673">
    <property type="component" value="Unassembled WGS sequence"/>
</dbReference>
<dbReference type="EMBL" id="CYXM01000007">
    <property type="protein sequence ID" value="CUN04862.1"/>
    <property type="molecule type" value="Genomic_DNA"/>
</dbReference>
<evidence type="ECO:0000256" key="1">
    <source>
        <dbReference type="ARBA" id="ARBA00022723"/>
    </source>
</evidence>
<accession>A0A173TPN5</accession>
<dbReference type="OrthoDB" id="9810775at2"/>
<keyword evidence="3" id="KW-0408">Iron</keyword>
<protein>
    <submittedName>
        <fullName evidence="6">Predicted NTPase (NACHT family)</fullName>
    </submittedName>
</protein>
<keyword evidence="1" id="KW-0479">Metal-binding</keyword>
<dbReference type="InterPro" id="IPR050884">
    <property type="entry name" value="CNP_phosphodiesterase-III"/>
</dbReference>
<keyword evidence="2" id="KW-0378">Hydrolase</keyword>
<evidence type="ECO:0000313" key="7">
    <source>
        <dbReference type="Proteomes" id="UP000095673"/>
    </source>
</evidence>
<dbReference type="RefSeq" id="WP_055238060.1">
    <property type="nucleotide sequence ID" value="NZ_CYXM01000007.1"/>
</dbReference>
<dbReference type="InterPro" id="IPR027417">
    <property type="entry name" value="P-loop_NTPase"/>
</dbReference>
<dbReference type="Gene3D" id="2.130.10.10">
    <property type="entry name" value="YVTN repeat-like/Quinoprotein amine dehydrogenase"/>
    <property type="match status" value="2"/>
</dbReference>
<gene>
    <name evidence="6" type="ORF">ERS852580_01742</name>
</gene>
<dbReference type="InterPro" id="IPR004843">
    <property type="entry name" value="Calcineurin-like_PHP"/>
</dbReference>
<evidence type="ECO:0000313" key="6">
    <source>
        <dbReference type="EMBL" id="CUN04862.1"/>
    </source>
</evidence>
<evidence type="ECO:0000256" key="3">
    <source>
        <dbReference type="ARBA" id="ARBA00023004"/>
    </source>
</evidence>
<proteinExistence type="inferred from homology"/>
<dbReference type="SUPFAM" id="SSF56300">
    <property type="entry name" value="Metallo-dependent phosphatases"/>
    <property type="match status" value="1"/>
</dbReference>
<reference evidence="6 7" key="1">
    <citation type="submission" date="2015-09" db="EMBL/GenBank/DDBJ databases">
        <authorList>
            <consortium name="Pathogen Informatics"/>
        </authorList>
    </citation>
    <scope>NUCLEOTIDE SEQUENCE [LARGE SCALE GENOMIC DNA]</scope>
    <source>
        <strain evidence="6 7">2789STDY5834968</strain>
    </source>
</reference>
<evidence type="ECO:0000256" key="4">
    <source>
        <dbReference type="ARBA" id="ARBA00025742"/>
    </source>
</evidence>